<dbReference type="Ensembl" id="ENSPKIT00000012842.1">
    <property type="protein sequence ID" value="ENSPKIP00000031984.1"/>
    <property type="gene ID" value="ENSPKIG00000012258.1"/>
</dbReference>
<feature type="region of interest" description="Disordered" evidence="3">
    <location>
        <begin position="1"/>
        <end position="34"/>
    </location>
</feature>
<protein>
    <submittedName>
        <fullName evidence="5">Rho GTPase activating protein 18</fullName>
    </submittedName>
</protein>
<dbReference type="SUPFAM" id="SSF48350">
    <property type="entry name" value="GTPase activation domain, GAP"/>
    <property type="match status" value="1"/>
</dbReference>
<dbReference type="InterPro" id="IPR057323">
    <property type="entry name" value="RHG40/28/18_ubiquitin"/>
</dbReference>
<dbReference type="SMART" id="SM00324">
    <property type="entry name" value="RhoGAP"/>
    <property type="match status" value="1"/>
</dbReference>
<evidence type="ECO:0000256" key="1">
    <source>
        <dbReference type="ARBA" id="ARBA00022468"/>
    </source>
</evidence>
<proteinExistence type="predicted"/>
<organism evidence="5 6">
    <name type="scientific">Paramormyrops kingsleyae</name>
    <dbReference type="NCBI Taxonomy" id="1676925"/>
    <lineage>
        <taxon>Eukaryota</taxon>
        <taxon>Metazoa</taxon>
        <taxon>Chordata</taxon>
        <taxon>Craniata</taxon>
        <taxon>Vertebrata</taxon>
        <taxon>Euteleostomi</taxon>
        <taxon>Actinopterygii</taxon>
        <taxon>Neopterygii</taxon>
        <taxon>Teleostei</taxon>
        <taxon>Osteoglossocephala</taxon>
        <taxon>Osteoglossomorpha</taxon>
        <taxon>Osteoglossiformes</taxon>
        <taxon>Mormyridae</taxon>
        <taxon>Paramormyrops</taxon>
    </lineage>
</organism>
<name>A0A3B3SMJ8_9TELE</name>
<dbReference type="PANTHER" id="PTHR14963">
    <property type="entry name" value="RHO GTPASE ACTIVATING PROTEIN 18,19-RELATED"/>
    <property type="match status" value="1"/>
</dbReference>
<comment type="function">
    <text evidence="2">GTPase activator for the Rho-type GTPases by converting them to an inactive GDP-bound state.</text>
</comment>
<dbReference type="Gene3D" id="1.10.555.10">
    <property type="entry name" value="Rho GTPase activation protein"/>
    <property type="match status" value="1"/>
</dbReference>
<evidence type="ECO:0000259" key="4">
    <source>
        <dbReference type="PROSITE" id="PS50238"/>
    </source>
</evidence>
<dbReference type="PROSITE" id="PS50238">
    <property type="entry name" value="RHOGAP"/>
    <property type="match status" value="1"/>
</dbReference>
<reference evidence="5" key="1">
    <citation type="submission" date="2025-08" db="UniProtKB">
        <authorList>
            <consortium name="Ensembl"/>
        </authorList>
    </citation>
    <scope>IDENTIFICATION</scope>
</reference>
<dbReference type="GO" id="GO:0051056">
    <property type="term" value="P:regulation of small GTPase mediated signal transduction"/>
    <property type="evidence" value="ECO:0007669"/>
    <property type="project" value="TreeGrafter"/>
</dbReference>
<sequence length="657" mass="73404">MSRQQDEHGVVLTGYFSSSEARPAAGVSGGDDAECPVTSRKTCHYLQSRGKHVRGKSPCSHCGSQDSLDELPLDDYWKEVENIHQSGAGDAEQQEEVQLKVTDEGEREEAWLAEVGLATLIDGSASDPEDSLALLSTLTRTQAAAVEKRVETLKQTLRKKNKQHQVPDVRDIFKPPAAQAPKLEVEVLPARRTENVQGEVGSGVSRICENGGGTPAAGMPDSEINVEISFSEQALLYKEGPKGTEARAQSDVDDKLPNFKVSRDRTGVTKVGDLAAQDMKKVHRLALIEMTALFDTAGIDLKPQKALKLKVKESGLFGVPLSTLLEQDQKRQPGTKVPLILQRLISHIESEGLGTEGLLRIPGVATRVKAVCLELEAKFYDGMFAWETLKQHDAASVLKLFIRELPYPLLTVEYLNAFTSVLKLPTKKQQLQTLNLLVLLLPTSSRSPLKALLEFFRRVMDHKQQNKMTLNNIAVVMAPNIFMFKGFRSKVSELQEFSMATGMAHIVRLLIRYQDLLWTIPKFIMNQVRKQNTENQKKMSKDRAMKKLLKKMAYDREKSDKQEKNAAEECAQGLIRIQAPQFSKISMAVQLTDELQVADIVARFVKQESALQEKKEDFCLYEVGGNINERCLDKEAYMKNVIELNPSAEWVIKSVPY</sequence>
<dbReference type="CDD" id="cd04391">
    <property type="entry name" value="RhoGAP_ARHGAP18"/>
    <property type="match status" value="1"/>
</dbReference>
<dbReference type="InterPro" id="IPR008936">
    <property type="entry name" value="Rho_GTPase_activation_prot"/>
</dbReference>
<evidence type="ECO:0000256" key="3">
    <source>
        <dbReference type="SAM" id="MobiDB-lite"/>
    </source>
</evidence>
<keyword evidence="1" id="KW-0343">GTPase activation</keyword>
<dbReference type="AlphaFoldDB" id="A0A3B3SMJ8"/>
<feature type="domain" description="Rho-GAP" evidence="4">
    <location>
        <begin position="319"/>
        <end position="518"/>
    </location>
</feature>
<dbReference type="Pfam" id="PF25442">
    <property type="entry name" value="Ubiquitin_RHG40_C"/>
    <property type="match status" value="1"/>
</dbReference>
<dbReference type="PANTHER" id="PTHR14963:SF6">
    <property type="entry name" value="RHO GTPASE-ACTIVATING PROTEIN 18"/>
    <property type="match status" value="1"/>
</dbReference>
<dbReference type="GeneTree" id="ENSGT00940000157142"/>
<dbReference type="InterPro" id="IPR000198">
    <property type="entry name" value="RhoGAP_dom"/>
</dbReference>
<dbReference type="Pfam" id="PF00620">
    <property type="entry name" value="RhoGAP"/>
    <property type="match status" value="1"/>
</dbReference>
<dbReference type="GO" id="GO:0007165">
    <property type="term" value="P:signal transduction"/>
    <property type="evidence" value="ECO:0007669"/>
    <property type="project" value="InterPro"/>
</dbReference>
<evidence type="ECO:0000256" key="2">
    <source>
        <dbReference type="ARBA" id="ARBA00055252"/>
    </source>
</evidence>
<accession>A0A3B3SMJ8</accession>
<evidence type="ECO:0000313" key="5">
    <source>
        <dbReference type="Ensembl" id="ENSPKIP00000031984.1"/>
    </source>
</evidence>
<dbReference type="STRING" id="1676925.ENSPKIP00000031984"/>
<dbReference type="Proteomes" id="UP000261540">
    <property type="component" value="Unplaced"/>
</dbReference>
<dbReference type="GO" id="GO:0030833">
    <property type="term" value="P:regulation of actin filament polymerization"/>
    <property type="evidence" value="ECO:0007669"/>
    <property type="project" value="TreeGrafter"/>
</dbReference>
<reference evidence="5" key="2">
    <citation type="submission" date="2025-09" db="UniProtKB">
        <authorList>
            <consortium name="Ensembl"/>
        </authorList>
    </citation>
    <scope>IDENTIFICATION</scope>
</reference>
<dbReference type="GO" id="GO:0005096">
    <property type="term" value="F:GTPase activator activity"/>
    <property type="evidence" value="ECO:0007669"/>
    <property type="project" value="UniProtKB-KW"/>
</dbReference>
<keyword evidence="6" id="KW-1185">Reference proteome</keyword>
<dbReference type="FunFam" id="1.10.555.10:FF:000018">
    <property type="entry name" value="Rho GTPase activating protein 28"/>
    <property type="match status" value="1"/>
</dbReference>
<dbReference type="GO" id="GO:0005737">
    <property type="term" value="C:cytoplasm"/>
    <property type="evidence" value="ECO:0007669"/>
    <property type="project" value="TreeGrafter"/>
</dbReference>
<evidence type="ECO:0000313" key="6">
    <source>
        <dbReference type="Proteomes" id="UP000261540"/>
    </source>
</evidence>